<proteinExistence type="predicted"/>
<dbReference type="EMBL" id="MU277221">
    <property type="protein sequence ID" value="KAI0060167.1"/>
    <property type="molecule type" value="Genomic_DNA"/>
</dbReference>
<reference evidence="1" key="2">
    <citation type="journal article" date="2022" name="New Phytol.">
        <title>Evolutionary transition to the ectomycorrhizal habit in the genomes of a hyperdiverse lineage of mushroom-forming fungi.</title>
        <authorList>
            <person name="Looney B."/>
            <person name="Miyauchi S."/>
            <person name="Morin E."/>
            <person name="Drula E."/>
            <person name="Courty P.E."/>
            <person name="Kohler A."/>
            <person name="Kuo A."/>
            <person name="LaButti K."/>
            <person name="Pangilinan J."/>
            <person name="Lipzen A."/>
            <person name="Riley R."/>
            <person name="Andreopoulos W."/>
            <person name="He G."/>
            <person name="Johnson J."/>
            <person name="Nolan M."/>
            <person name="Tritt A."/>
            <person name="Barry K.W."/>
            <person name="Grigoriev I.V."/>
            <person name="Nagy L.G."/>
            <person name="Hibbett D."/>
            <person name="Henrissat B."/>
            <person name="Matheny P.B."/>
            <person name="Labbe J."/>
            <person name="Martin F.M."/>
        </authorList>
    </citation>
    <scope>NUCLEOTIDE SEQUENCE</scope>
    <source>
        <strain evidence="1">HHB10654</strain>
    </source>
</reference>
<name>A0ACB8SVG1_9AGAM</name>
<evidence type="ECO:0000313" key="2">
    <source>
        <dbReference type="Proteomes" id="UP000814140"/>
    </source>
</evidence>
<reference evidence="1" key="1">
    <citation type="submission" date="2021-03" db="EMBL/GenBank/DDBJ databases">
        <authorList>
            <consortium name="DOE Joint Genome Institute"/>
            <person name="Ahrendt S."/>
            <person name="Looney B.P."/>
            <person name="Miyauchi S."/>
            <person name="Morin E."/>
            <person name="Drula E."/>
            <person name="Courty P.E."/>
            <person name="Chicoki N."/>
            <person name="Fauchery L."/>
            <person name="Kohler A."/>
            <person name="Kuo A."/>
            <person name="Labutti K."/>
            <person name="Pangilinan J."/>
            <person name="Lipzen A."/>
            <person name="Riley R."/>
            <person name="Andreopoulos W."/>
            <person name="He G."/>
            <person name="Johnson J."/>
            <person name="Barry K.W."/>
            <person name="Grigoriev I.V."/>
            <person name="Nagy L."/>
            <person name="Hibbett D."/>
            <person name="Henrissat B."/>
            <person name="Matheny P.B."/>
            <person name="Labbe J."/>
            <person name="Martin F."/>
        </authorList>
    </citation>
    <scope>NUCLEOTIDE SEQUENCE</scope>
    <source>
        <strain evidence="1">HHB10654</strain>
    </source>
</reference>
<comment type="caution">
    <text evidence="1">The sequence shown here is derived from an EMBL/GenBank/DDBJ whole genome shotgun (WGS) entry which is preliminary data.</text>
</comment>
<organism evidence="1 2">
    <name type="scientific">Artomyces pyxidatus</name>
    <dbReference type="NCBI Taxonomy" id="48021"/>
    <lineage>
        <taxon>Eukaryota</taxon>
        <taxon>Fungi</taxon>
        <taxon>Dikarya</taxon>
        <taxon>Basidiomycota</taxon>
        <taxon>Agaricomycotina</taxon>
        <taxon>Agaricomycetes</taxon>
        <taxon>Russulales</taxon>
        <taxon>Auriscalpiaceae</taxon>
        <taxon>Artomyces</taxon>
    </lineage>
</organism>
<sequence>MSSAIIFYPSSFLPLALVELSLLACFLAISRLVYYRMKQLPLRKIPGPPSTSFLTGNLLQLFDPSALPFYDKLSKTYGGVIKINAMLGDTQLLISDPKACTSILLKEQDTFEESPWFIENGRHAFGPCLFSTTGAHHRRQRKQLNPVFSIKNMRALIPIFQNVTHQLQDSMRTMLDKGAQEIDIVEWLGRLALELVAQGGLGHTFDSLDPTAHEHEFAGAIKEYIPTMSALYVWRELLPLVSYLPPKLLRFVATSLPWPTLHRLIDVLDTMHANAQKIFDKKMAILEKGSEAAESQVGEGKDIISTLLKANMAAPEDEKMTDDEIVAQMNILLLAGTDTTSSALCRVLHLLSQHQDVQDRLRKEIAAGQSRTDGAELDYDGLVGLPYLDAICRETLRLFPPVPVITRTSGYRPIFLTVKADCGSHCRCRSDICIPLLKPITTIGGDSLASLYIPGNTDVFVNILGLNRDTSIWGPDAAEWKPERWLQPLPESVEGARIPGIYANTLTFLGGGRACIGFKFSQLEMKVALSQLIQAFRFSLPKAEVTWRFGGILTPSIAGSSLIRPTMPLKVESIRP</sequence>
<keyword evidence="2" id="KW-1185">Reference proteome</keyword>
<protein>
    <submittedName>
        <fullName evidence="1">Cytochrome P450</fullName>
    </submittedName>
</protein>
<accession>A0ACB8SVG1</accession>
<dbReference type="Proteomes" id="UP000814140">
    <property type="component" value="Unassembled WGS sequence"/>
</dbReference>
<gene>
    <name evidence="1" type="ORF">BV25DRAFT_1807987</name>
</gene>
<evidence type="ECO:0000313" key="1">
    <source>
        <dbReference type="EMBL" id="KAI0060167.1"/>
    </source>
</evidence>